<feature type="domain" description="Reverse transcriptase/retrotransposon-derived protein RNase H-like" evidence="1">
    <location>
        <begin position="1"/>
        <end position="40"/>
    </location>
</feature>
<keyword evidence="3" id="KW-1185">Reference proteome</keyword>
<evidence type="ECO:0000313" key="3">
    <source>
        <dbReference type="Proteomes" id="UP001234989"/>
    </source>
</evidence>
<evidence type="ECO:0000259" key="1">
    <source>
        <dbReference type="Pfam" id="PF17919"/>
    </source>
</evidence>
<dbReference type="Pfam" id="PF17919">
    <property type="entry name" value="RT_RNaseH_2"/>
    <property type="match status" value="1"/>
</dbReference>
<proteinExistence type="predicted"/>
<evidence type="ECO:0000313" key="2">
    <source>
        <dbReference type="EMBL" id="WMV15117.1"/>
    </source>
</evidence>
<gene>
    <name evidence="2" type="ORF">MTR67_008502</name>
</gene>
<name>A0AAF0Q1N4_SOLVR</name>
<dbReference type="EMBL" id="CP133613">
    <property type="protein sequence ID" value="WMV15117.1"/>
    <property type="molecule type" value="Genomic_DNA"/>
</dbReference>
<reference evidence="2" key="1">
    <citation type="submission" date="2023-08" db="EMBL/GenBank/DDBJ databases">
        <title>A de novo genome assembly of Solanum verrucosum Schlechtendal, a Mexican diploid species geographically isolated from the other diploid A-genome species in potato relatives.</title>
        <authorList>
            <person name="Hosaka K."/>
        </authorList>
    </citation>
    <scope>NUCLEOTIDE SEQUENCE</scope>
    <source>
        <tissue evidence="2">Young leaves</tissue>
    </source>
</reference>
<dbReference type="SUPFAM" id="SSF56672">
    <property type="entry name" value="DNA/RNA polymerases"/>
    <property type="match status" value="1"/>
</dbReference>
<protein>
    <recommendedName>
        <fullName evidence="1">Reverse transcriptase/retrotransposon-derived protein RNase H-like domain-containing protein</fullName>
    </recommendedName>
</protein>
<dbReference type="InterPro" id="IPR041577">
    <property type="entry name" value="RT_RNaseH_2"/>
</dbReference>
<dbReference type="Proteomes" id="UP001234989">
    <property type="component" value="Chromosome 2"/>
</dbReference>
<sequence length="43" mass="4902">MHTDASEFAIDGILMQEGHLIAFESKKLNDAERLYSAHERGRL</sequence>
<accession>A0AAF0Q1N4</accession>
<dbReference type="AlphaFoldDB" id="A0AAF0Q1N4"/>
<dbReference type="InterPro" id="IPR043502">
    <property type="entry name" value="DNA/RNA_pol_sf"/>
</dbReference>
<organism evidence="2 3">
    <name type="scientific">Solanum verrucosum</name>
    <dbReference type="NCBI Taxonomy" id="315347"/>
    <lineage>
        <taxon>Eukaryota</taxon>
        <taxon>Viridiplantae</taxon>
        <taxon>Streptophyta</taxon>
        <taxon>Embryophyta</taxon>
        <taxon>Tracheophyta</taxon>
        <taxon>Spermatophyta</taxon>
        <taxon>Magnoliopsida</taxon>
        <taxon>eudicotyledons</taxon>
        <taxon>Gunneridae</taxon>
        <taxon>Pentapetalae</taxon>
        <taxon>asterids</taxon>
        <taxon>lamiids</taxon>
        <taxon>Solanales</taxon>
        <taxon>Solanaceae</taxon>
        <taxon>Solanoideae</taxon>
        <taxon>Solaneae</taxon>
        <taxon>Solanum</taxon>
    </lineage>
</organism>